<dbReference type="Proteomes" id="UP000054544">
    <property type="component" value="Unassembled WGS sequence"/>
</dbReference>
<gene>
    <name evidence="2" type="ORF">H634G_05501</name>
</gene>
<keyword evidence="3" id="KW-1185">Reference proteome</keyword>
<reference evidence="3" key="1">
    <citation type="journal article" date="2014" name="BMC Genomics">
        <title>The genome sequence of the biocontrol fungus Metarhizium anisopliae and comparative genomics of Metarhizium species.</title>
        <authorList>
            <person name="Pattemore J.A."/>
            <person name="Hane J.K."/>
            <person name="Williams A.H."/>
            <person name="Wilson B.A."/>
            <person name="Stodart B.J."/>
            <person name="Ash G.J."/>
        </authorList>
    </citation>
    <scope>NUCLEOTIDE SEQUENCE [LARGE SCALE GENOMIC DNA]</scope>
    <source>
        <strain evidence="3">BRIP 53293</strain>
    </source>
</reference>
<keyword evidence="1" id="KW-0472">Membrane</keyword>
<dbReference type="EMBL" id="KE384731">
    <property type="protein sequence ID" value="KJK79261.1"/>
    <property type="molecule type" value="Genomic_DNA"/>
</dbReference>
<evidence type="ECO:0000313" key="2">
    <source>
        <dbReference type="EMBL" id="KJK79261.1"/>
    </source>
</evidence>
<feature type="transmembrane region" description="Helical" evidence="1">
    <location>
        <begin position="7"/>
        <end position="26"/>
    </location>
</feature>
<name>A0A0D9NZK8_METAN</name>
<keyword evidence="1" id="KW-1133">Transmembrane helix</keyword>
<keyword evidence="1" id="KW-0812">Transmembrane</keyword>
<dbReference type="AlphaFoldDB" id="A0A0D9NZK8"/>
<accession>A0A0D9NZK8</accession>
<evidence type="ECO:0000256" key="1">
    <source>
        <dbReference type="SAM" id="Phobius"/>
    </source>
</evidence>
<proteinExistence type="predicted"/>
<sequence length="673" mass="76235">MTKATDWIGAALGIVGVMTVVIGVYTCCTNLREKRSSEDVGSICLNKRLMGLFEAKKPWGWLMGRDVRILELPTLYGVLRAGEANKWTSALVEGIYDNLDDEVCWKQLYEQFFLHLAWEEPSAPSAIKDARLGIIMNRASTIIEGEKKKATKTPSILDLEIKIDQSSLKKRWCLVWLRDLIKKLVLCIARKCQLWCCEKRCGNYEYHRSHNRKLLYEKILDRAPVLQDCVRLLEKIDGTSAIEDPLYGYESIWDRHLRPIWILGKRPCLPVSTEQLVGFCLAFGINLRRRGKDKFYGSGAYGLMVNVSSQDDYYLRIHVTHPRRGPRLQASKGNGYSILFAKLMACGCLPFALKPGLTKSIHVNQDIHNAIRWGLSIKDGRDYPKAPSINFLADLPGQTNDDYYCVRGLIVHFTYGHIYDSHGKPLQPDDPGRWTWAKAVAGIAFGGFIPQATRNLVSAVQFTVLGADIIGGTQKQLMEDIEILINEVHTWDEKYELFGTYIARRQIASNAQNITYVFDPCDIADAVAIFSRYATLLERFLGIIAEREGTTTNYKDSIYNALSCKLQQSYRQAVHKYTGRYPASGMLNGSLRDEVKKLRKFRDAKVTTASRIDSCAVLARILILAWTYQVNLVRWRGETESQADFYSIAKHQGFKLLTARGIQNSNKLGVLGL</sequence>
<protein>
    <submittedName>
        <fullName evidence="2">Uncharacterized protein</fullName>
    </submittedName>
</protein>
<organism evidence="2 3">
    <name type="scientific">Metarhizium anisopliae BRIP 53293</name>
    <dbReference type="NCBI Taxonomy" id="1291518"/>
    <lineage>
        <taxon>Eukaryota</taxon>
        <taxon>Fungi</taxon>
        <taxon>Dikarya</taxon>
        <taxon>Ascomycota</taxon>
        <taxon>Pezizomycotina</taxon>
        <taxon>Sordariomycetes</taxon>
        <taxon>Hypocreomycetidae</taxon>
        <taxon>Hypocreales</taxon>
        <taxon>Clavicipitaceae</taxon>
        <taxon>Metarhizium</taxon>
    </lineage>
</organism>
<evidence type="ECO:0000313" key="3">
    <source>
        <dbReference type="Proteomes" id="UP000054544"/>
    </source>
</evidence>